<dbReference type="eggNOG" id="KOG1412">
    <property type="taxonomic scope" value="Eukaryota"/>
</dbReference>
<dbReference type="GeneID" id="9663979"/>
<dbReference type="InterPro" id="IPR000796">
    <property type="entry name" value="Asp_trans"/>
</dbReference>
<dbReference type="HOGENOM" id="CLU_032440_0_1_1"/>
<dbReference type="KEGG" id="nhe:NECHADRAFT_30530"/>
<proteinExistence type="inferred from homology"/>
<dbReference type="PANTHER" id="PTHR11879:SF55">
    <property type="entry name" value="GLUTAMATE OXALOACETATE TRANSAMINASE 1, ISOFORM B"/>
    <property type="match status" value="1"/>
</dbReference>
<reference evidence="8 9" key="1">
    <citation type="journal article" date="2009" name="PLoS Genet.">
        <title>The genome of Nectria haematococca: contribution of supernumerary chromosomes to gene expansion.</title>
        <authorList>
            <person name="Coleman J.J."/>
            <person name="Rounsley S.D."/>
            <person name="Rodriguez-Carres M."/>
            <person name="Kuo A."/>
            <person name="Wasmann C.C."/>
            <person name="Grimwood J."/>
            <person name="Schmutz J."/>
            <person name="Taga M."/>
            <person name="White G.J."/>
            <person name="Zhou S."/>
            <person name="Schwartz D.C."/>
            <person name="Freitag M."/>
            <person name="Ma L.J."/>
            <person name="Danchin E.G."/>
            <person name="Henrissat B."/>
            <person name="Coutinho P.M."/>
            <person name="Nelson D.R."/>
            <person name="Straney D."/>
            <person name="Napoli C.A."/>
            <person name="Barker B.M."/>
            <person name="Gribskov M."/>
            <person name="Rep M."/>
            <person name="Kroken S."/>
            <person name="Molnar I."/>
            <person name="Rensing C."/>
            <person name="Kennell J.C."/>
            <person name="Zamora J."/>
            <person name="Farman M.L."/>
            <person name="Selker E.U."/>
            <person name="Salamov A."/>
            <person name="Shapiro H."/>
            <person name="Pangilinan J."/>
            <person name="Lindquist E."/>
            <person name="Lamers C."/>
            <person name="Grigoriev I.V."/>
            <person name="Geiser D.M."/>
            <person name="Covert S.F."/>
            <person name="Temporini E."/>
            <person name="Vanetten H.D."/>
        </authorList>
    </citation>
    <scope>NUCLEOTIDE SEQUENCE [LARGE SCALE GENOMIC DNA]</scope>
    <source>
        <strain evidence="9">ATCC MYA-4622 / CBS 123669 / FGSC 9596 / NRRL 45880 / 77-13-4</strain>
    </source>
</reference>
<dbReference type="PRINTS" id="PR00799">
    <property type="entry name" value="TRANSAMINASE"/>
</dbReference>
<dbReference type="GO" id="GO:0006520">
    <property type="term" value="P:amino acid metabolic process"/>
    <property type="evidence" value="ECO:0007669"/>
    <property type="project" value="InterPro"/>
</dbReference>
<evidence type="ECO:0000256" key="5">
    <source>
        <dbReference type="ARBA" id="ARBA00022679"/>
    </source>
</evidence>
<dbReference type="STRING" id="660122.C7YJU0"/>
<dbReference type="InterPro" id="IPR004839">
    <property type="entry name" value="Aminotransferase_I/II_large"/>
</dbReference>
<dbReference type="RefSeq" id="XP_003054747.1">
    <property type="nucleotide sequence ID" value="XM_003054701.1"/>
</dbReference>
<dbReference type="InterPro" id="IPR015421">
    <property type="entry name" value="PyrdxlP-dep_Trfase_major"/>
</dbReference>
<dbReference type="OrthoDB" id="6752799at2759"/>
<organism evidence="8 9">
    <name type="scientific">Fusarium vanettenii (strain ATCC MYA-4622 / CBS 123669 / FGSC 9596 / NRRL 45880 / 77-13-4)</name>
    <name type="common">Fusarium solani subsp. pisi</name>
    <dbReference type="NCBI Taxonomy" id="660122"/>
    <lineage>
        <taxon>Eukaryota</taxon>
        <taxon>Fungi</taxon>
        <taxon>Dikarya</taxon>
        <taxon>Ascomycota</taxon>
        <taxon>Pezizomycotina</taxon>
        <taxon>Sordariomycetes</taxon>
        <taxon>Hypocreomycetidae</taxon>
        <taxon>Hypocreales</taxon>
        <taxon>Nectriaceae</taxon>
        <taxon>Fusarium</taxon>
        <taxon>Fusarium solani species complex</taxon>
        <taxon>Fusarium vanettenii</taxon>
    </lineage>
</organism>
<feature type="domain" description="Aminotransferase class I/classII large" evidence="7">
    <location>
        <begin position="48"/>
        <end position="438"/>
    </location>
</feature>
<comment type="subunit">
    <text evidence="3">Homodimer.</text>
</comment>
<evidence type="ECO:0000256" key="2">
    <source>
        <dbReference type="ARBA" id="ARBA00007441"/>
    </source>
</evidence>
<evidence type="ECO:0000256" key="3">
    <source>
        <dbReference type="ARBA" id="ARBA00011738"/>
    </source>
</evidence>
<gene>
    <name evidence="8" type="ORF">NECHADRAFT_30530</name>
</gene>
<evidence type="ECO:0000256" key="4">
    <source>
        <dbReference type="ARBA" id="ARBA00022576"/>
    </source>
</evidence>
<sequence length="446" mass="49338">MSSVCVTSPRPQAPDAFRALTFQSVAKGPHDPMFDLKKAADGNTSPFKVDLGAGVYRNEAGAYHEFPAVKEAKRRLDELDLGHDYNPTTGIASFTKAAASVMFGGLTSTVSGKLVSVQTVAGTGANRIGAVFLNKHWPTTNAAALKAPQPNATKVFIGVPTWGNYEPLFRHADFANIETYRHLDQDSGELDFDFVVAALKTATERSIFVFQACCHNPTGRDFTRNQWTQIADLMSTGRHFAFFDAAYQGLGESLDADAWAVRCFAERGIDMLVCQSFSKNMGLYSERVGVLHVLCKTAQIAENVFDQIRSLVRWEFSSAPAYGSRLADIILNDPVLCNQWTGEVKAARERIKHVRQSLYDCLTQKYKTPNLRKVTSGNKVVRPWMHLLEEKGLFSYTGLSAEMTKTLVRNWQIYLPENGRINVSGLNDGNVDRVAEAFDSVVRTQG</sequence>
<evidence type="ECO:0000313" key="9">
    <source>
        <dbReference type="Proteomes" id="UP000005206"/>
    </source>
</evidence>
<comment type="similarity">
    <text evidence="2">Belongs to the class-I pyridoxal-phosphate-dependent aminotransferase family.</text>
</comment>
<dbReference type="Gene3D" id="3.90.1150.10">
    <property type="entry name" value="Aspartate Aminotransferase, domain 1"/>
    <property type="match status" value="1"/>
</dbReference>
<dbReference type="AlphaFoldDB" id="C7YJU0"/>
<keyword evidence="5" id="KW-0808">Transferase</keyword>
<protein>
    <recommendedName>
        <fullName evidence="7">Aminotransferase class I/classII large domain-containing protein</fullName>
    </recommendedName>
</protein>
<evidence type="ECO:0000313" key="8">
    <source>
        <dbReference type="EMBL" id="EEU49034.1"/>
    </source>
</evidence>
<evidence type="ECO:0000256" key="6">
    <source>
        <dbReference type="ARBA" id="ARBA00022898"/>
    </source>
</evidence>
<dbReference type="OMA" id="YSIYLCE"/>
<name>C7YJU0_FUSV7</name>
<dbReference type="VEuPathDB" id="FungiDB:NECHADRAFT_30530"/>
<comment type="cofactor">
    <cofactor evidence="1">
        <name>pyridoxal 5'-phosphate</name>
        <dbReference type="ChEBI" id="CHEBI:597326"/>
    </cofactor>
</comment>
<dbReference type="Gene3D" id="3.40.640.10">
    <property type="entry name" value="Type I PLP-dependent aspartate aminotransferase-like (Major domain)"/>
    <property type="match status" value="1"/>
</dbReference>
<dbReference type="Proteomes" id="UP000005206">
    <property type="component" value="Chromosome 1"/>
</dbReference>
<evidence type="ECO:0000256" key="1">
    <source>
        <dbReference type="ARBA" id="ARBA00001933"/>
    </source>
</evidence>
<dbReference type="PANTHER" id="PTHR11879">
    <property type="entry name" value="ASPARTATE AMINOTRANSFERASE"/>
    <property type="match status" value="1"/>
</dbReference>
<dbReference type="InParanoid" id="C7YJU0"/>
<dbReference type="Pfam" id="PF00155">
    <property type="entry name" value="Aminotran_1_2"/>
    <property type="match status" value="1"/>
</dbReference>
<dbReference type="CDD" id="cd00609">
    <property type="entry name" value="AAT_like"/>
    <property type="match status" value="1"/>
</dbReference>
<dbReference type="EMBL" id="GG698896">
    <property type="protein sequence ID" value="EEU49034.1"/>
    <property type="molecule type" value="Genomic_DNA"/>
</dbReference>
<keyword evidence="9" id="KW-1185">Reference proteome</keyword>
<dbReference type="InterPro" id="IPR015424">
    <property type="entry name" value="PyrdxlP-dep_Trfase"/>
</dbReference>
<accession>C7YJU0</accession>
<evidence type="ECO:0000259" key="7">
    <source>
        <dbReference type="Pfam" id="PF00155"/>
    </source>
</evidence>
<dbReference type="GO" id="GO:0030170">
    <property type="term" value="F:pyridoxal phosphate binding"/>
    <property type="evidence" value="ECO:0007669"/>
    <property type="project" value="InterPro"/>
</dbReference>
<keyword evidence="6" id="KW-0663">Pyridoxal phosphate</keyword>
<dbReference type="SUPFAM" id="SSF53383">
    <property type="entry name" value="PLP-dependent transferases"/>
    <property type="match status" value="1"/>
</dbReference>
<keyword evidence="4" id="KW-0032">Aminotransferase</keyword>
<dbReference type="InterPro" id="IPR015422">
    <property type="entry name" value="PyrdxlP-dep_Trfase_small"/>
</dbReference>
<dbReference type="GO" id="GO:0004069">
    <property type="term" value="F:L-aspartate:2-oxoglutarate aminotransferase activity"/>
    <property type="evidence" value="ECO:0007669"/>
    <property type="project" value="TreeGrafter"/>
</dbReference>